<feature type="transmembrane region" description="Helical" evidence="5">
    <location>
        <begin position="20"/>
        <end position="41"/>
    </location>
</feature>
<reference evidence="7 8" key="1">
    <citation type="journal article" date="2009" name="PLoS ONE">
        <title>Complete genome sequence of the aerobic CO-oxidizing thermophile Thermomicrobium roseum.</title>
        <authorList>
            <person name="Wu D."/>
            <person name="Raymond J."/>
            <person name="Wu M."/>
            <person name="Chatterji S."/>
            <person name="Ren Q."/>
            <person name="Graham J.E."/>
            <person name="Bryant D.A."/>
            <person name="Robb F."/>
            <person name="Colman A."/>
            <person name="Tallon L.J."/>
            <person name="Badger J.H."/>
            <person name="Madupu R."/>
            <person name="Ward N.L."/>
            <person name="Eisen J.A."/>
        </authorList>
    </citation>
    <scope>NUCLEOTIDE SEQUENCE [LARGE SCALE GENOMIC DNA]</scope>
    <source>
        <strain evidence="8">ATCC 27502 / DSM 5159 / P-2</strain>
    </source>
</reference>
<dbReference type="InterPro" id="IPR039424">
    <property type="entry name" value="SBP_5"/>
</dbReference>
<dbReference type="SUPFAM" id="SSF53850">
    <property type="entry name" value="Periplasmic binding protein-like II"/>
    <property type="match status" value="1"/>
</dbReference>
<evidence type="ECO:0000256" key="4">
    <source>
        <dbReference type="SAM" id="MobiDB-lite"/>
    </source>
</evidence>
<dbReference type="Pfam" id="PF00496">
    <property type="entry name" value="SBP_bac_5"/>
    <property type="match status" value="1"/>
</dbReference>
<keyword evidence="5" id="KW-0472">Membrane</keyword>
<evidence type="ECO:0000313" key="8">
    <source>
        <dbReference type="Proteomes" id="UP000000447"/>
    </source>
</evidence>
<name>B9KZ69_THERP</name>
<dbReference type="GO" id="GO:0043190">
    <property type="term" value="C:ATP-binding cassette (ABC) transporter complex"/>
    <property type="evidence" value="ECO:0007669"/>
    <property type="project" value="InterPro"/>
</dbReference>
<dbReference type="CDD" id="cd08513">
    <property type="entry name" value="PBP2_thermophilic_Hb8_like"/>
    <property type="match status" value="1"/>
</dbReference>
<evidence type="ECO:0000259" key="6">
    <source>
        <dbReference type="Pfam" id="PF00496"/>
    </source>
</evidence>
<dbReference type="InterPro" id="IPR000914">
    <property type="entry name" value="SBP_5_dom"/>
</dbReference>
<dbReference type="Proteomes" id="UP000000447">
    <property type="component" value="Chromosome"/>
</dbReference>
<keyword evidence="3" id="KW-0732">Signal</keyword>
<dbReference type="STRING" id="309801.trd_0782"/>
<dbReference type="eggNOG" id="COG0747">
    <property type="taxonomic scope" value="Bacteria"/>
</dbReference>
<evidence type="ECO:0000256" key="2">
    <source>
        <dbReference type="ARBA" id="ARBA00022448"/>
    </source>
</evidence>
<evidence type="ECO:0000256" key="3">
    <source>
        <dbReference type="ARBA" id="ARBA00022729"/>
    </source>
</evidence>
<organism evidence="7 8">
    <name type="scientific">Thermomicrobium roseum (strain ATCC 27502 / DSM 5159 / P-2)</name>
    <dbReference type="NCBI Taxonomy" id="309801"/>
    <lineage>
        <taxon>Bacteria</taxon>
        <taxon>Pseudomonadati</taxon>
        <taxon>Thermomicrobiota</taxon>
        <taxon>Thermomicrobia</taxon>
        <taxon>Thermomicrobiales</taxon>
        <taxon>Thermomicrobiaceae</taxon>
        <taxon>Thermomicrobium</taxon>
    </lineage>
</organism>
<keyword evidence="2" id="KW-0813">Transport</keyword>
<proteinExistence type="inferred from homology"/>
<evidence type="ECO:0000313" key="7">
    <source>
        <dbReference type="EMBL" id="ACM05019.1"/>
    </source>
</evidence>
<dbReference type="PANTHER" id="PTHR30290">
    <property type="entry name" value="PERIPLASMIC BINDING COMPONENT OF ABC TRANSPORTER"/>
    <property type="match status" value="1"/>
</dbReference>
<keyword evidence="5" id="KW-0812">Transmembrane</keyword>
<accession>B9KZ69</accession>
<keyword evidence="5" id="KW-1133">Transmembrane helix</keyword>
<dbReference type="PANTHER" id="PTHR30290:SF9">
    <property type="entry name" value="OLIGOPEPTIDE-BINDING PROTEIN APPA"/>
    <property type="match status" value="1"/>
</dbReference>
<dbReference type="GO" id="GO:0015833">
    <property type="term" value="P:peptide transport"/>
    <property type="evidence" value="ECO:0007669"/>
    <property type="project" value="TreeGrafter"/>
</dbReference>
<dbReference type="HOGENOM" id="CLU_017028_8_6_0"/>
<comment type="similarity">
    <text evidence="1">Belongs to the bacterial solute-binding protein 5 family.</text>
</comment>
<dbReference type="AlphaFoldDB" id="B9KZ69"/>
<sequence length="572" mass="64611">MTTVRGRTSLQRFRRVRWWALWLASSLLVVLVSGILVLWRLHLPPRSASSMTPIRSESVLPSPSAEPAQIEGGTFREGIIGRIETLNPLLAESTAEAAVSVLVFEGLVWVDGSGVPQPALAERWTMSDDGLEYTFFLRPDAQWHDGEPVTARDVLFTIRLLQDPRFPRNETMANFWRTVTVEVVDAESVRFRLPEPYAPFPTYLSLPILPEHVLAGTVVSDLLRSRFESQPIGSGPYRVVRVDRDRGVIELARHESYRRPTPLFERVELHFFESVDEALAAFRRGDLDAVDLVPWGALGDPKLMGSRVRIYAPLLAGYTALFLNSQAQFFADVRVRQALSLAIDRVQLVRDVLNNWAEPGNGPIPPASWAYQAQEYRFDRAAALSLLREAGWEDRNGDGVLDKEGLTFRFTLLTNVDDPQRVAVAQAVAQQLAEIGISVTVQPVASATLQRQLLNREYTAAVFGWMSLTGDPDMFEFWHSSQAEEGANITGFRSRTIDVLLEKARQVSDQDERRSLYVEFQRLFAEYVPAIVLYYPRYCFVMSDRIGGVDAAPLIRPEDHLRQLPRWYRIAG</sequence>
<dbReference type="Gene3D" id="3.10.105.10">
    <property type="entry name" value="Dipeptide-binding Protein, Domain 3"/>
    <property type="match status" value="1"/>
</dbReference>
<feature type="compositionally biased region" description="Polar residues" evidence="4">
    <location>
        <begin position="48"/>
        <end position="61"/>
    </location>
</feature>
<dbReference type="Gene3D" id="3.90.76.10">
    <property type="entry name" value="Dipeptide-binding Protein, Domain 1"/>
    <property type="match status" value="1"/>
</dbReference>
<dbReference type="OrthoDB" id="9796817at2"/>
<keyword evidence="8" id="KW-1185">Reference proteome</keyword>
<evidence type="ECO:0000256" key="5">
    <source>
        <dbReference type="SAM" id="Phobius"/>
    </source>
</evidence>
<dbReference type="InterPro" id="IPR030678">
    <property type="entry name" value="Peptide/Ni-bd"/>
</dbReference>
<protein>
    <submittedName>
        <fullName evidence="7">Putative periplasmic oligopeptide-binding protein of oligopeptide ABC transporter</fullName>
    </submittedName>
</protein>
<dbReference type="GO" id="GO:0030288">
    <property type="term" value="C:outer membrane-bounded periplasmic space"/>
    <property type="evidence" value="ECO:0007669"/>
    <property type="project" value="UniProtKB-ARBA"/>
</dbReference>
<gene>
    <name evidence="7" type="ordered locus">trd_0782</name>
</gene>
<feature type="region of interest" description="Disordered" evidence="4">
    <location>
        <begin position="48"/>
        <end position="69"/>
    </location>
</feature>
<dbReference type="GO" id="GO:1904680">
    <property type="term" value="F:peptide transmembrane transporter activity"/>
    <property type="evidence" value="ECO:0007669"/>
    <property type="project" value="TreeGrafter"/>
</dbReference>
<feature type="domain" description="Solute-binding protein family 5" evidence="6">
    <location>
        <begin position="116"/>
        <end position="476"/>
    </location>
</feature>
<dbReference type="Gene3D" id="3.40.190.10">
    <property type="entry name" value="Periplasmic binding protein-like II"/>
    <property type="match status" value="1"/>
</dbReference>
<dbReference type="RefSeq" id="WP_012642168.1">
    <property type="nucleotide sequence ID" value="NC_011959.1"/>
</dbReference>
<dbReference type="PIRSF" id="PIRSF002741">
    <property type="entry name" value="MppA"/>
    <property type="match status" value="1"/>
</dbReference>
<evidence type="ECO:0000256" key="1">
    <source>
        <dbReference type="ARBA" id="ARBA00005695"/>
    </source>
</evidence>
<dbReference type="EMBL" id="CP001275">
    <property type="protein sequence ID" value="ACM05019.1"/>
    <property type="molecule type" value="Genomic_DNA"/>
</dbReference>
<dbReference type="KEGG" id="tro:trd_0782"/>